<protein>
    <submittedName>
        <fullName evidence="1">Glycosyltransferase WbuB</fullName>
    </submittedName>
</protein>
<keyword evidence="1" id="KW-0808">Transferase</keyword>
<feature type="non-terminal residue" evidence="1">
    <location>
        <position position="1"/>
    </location>
</feature>
<dbReference type="AlphaFoldDB" id="A0A3A9J9H8"/>
<accession>A0A3A9J9H8</accession>
<proteinExistence type="predicted"/>
<name>A0A3A9J9H8_9PROT</name>
<dbReference type="SUPFAM" id="SSF53756">
    <property type="entry name" value="UDP-Glycosyltransferase/glycogen phosphorylase"/>
    <property type="match status" value="1"/>
</dbReference>
<reference evidence="1 2" key="1">
    <citation type="submission" date="2018-09" db="EMBL/GenBank/DDBJ databases">
        <title>Roseomonas sp. nov., isolated from feces of Tibetan antelopes in the Qinghai-Tibet plateau, China.</title>
        <authorList>
            <person name="Tian Z."/>
        </authorList>
    </citation>
    <scope>NUCLEOTIDE SEQUENCE [LARGE SCALE GENOMIC DNA]</scope>
    <source>
        <strain evidence="1 2">Z24</strain>
    </source>
</reference>
<evidence type="ECO:0000313" key="1">
    <source>
        <dbReference type="EMBL" id="RKK00286.1"/>
    </source>
</evidence>
<dbReference type="EMBL" id="RAQU01000423">
    <property type="protein sequence ID" value="RKK00286.1"/>
    <property type="molecule type" value="Genomic_DNA"/>
</dbReference>
<organism evidence="1 2">
    <name type="scientific">Teichococcus wenyumeiae</name>
    <dbReference type="NCBI Taxonomy" id="2478470"/>
    <lineage>
        <taxon>Bacteria</taxon>
        <taxon>Pseudomonadati</taxon>
        <taxon>Pseudomonadota</taxon>
        <taxon>Alphaproteobacteria</taxon>
        <taxon>Acetobacterales</taxon>
        <taxon>Roseomonadaceae</taxon>
        <taxon>Roseomonas</taxon>
    </lineage>
</organism>
<dbReference type="InParanoid" id="A0A3A9J9H8"/>
<sequence length="62" mass="6426">AAALADALVWMADNPHRRAEMGLAGRAQAVRRWDRRLLAGDFVRAVEAAAGAASPAGAWAAA</sequence>
<dbReference type="Proteomes" id="UP000278036">
    <property type="component" value="Unassembled WGS sequence"/>
</dbReference>
<gene>
    <name evidence="1" type="ORF">D6Z83_27835</name>
</gene>
<evidence type="ECO:0000313" key="2">
    <source>
        <dbReference type="Proteomes" id="UP000278036"/>
    </source>
</evidence>
<dbReference type="GO" id="GO:0016740">
    <property type="term" value="F:transferase activity"/>
    <property type="evidence" value="ECO:0007669"/>
    <property type="project" value="UniProtKB-KW"/>
</dbReference>
<comment type="caution">
    <text evidence="1">The sequence shown here is derived from an EMBL/GenBank/DDBJ whole genome shotgun (WGS) entry which is preliminary data.</text>
</comment>